<organism evidence="8 9">
    <name type="scientific">Chaetoceros tenuissimus</name>
    <dbReference type="NCBI Taxonomy" id="426638"/>
    <lineage>
        <taxon>Eukaryota</taxon>
        <taxon>Sar</taxon>
        <taxon>Stramenopiles</taxon>
        <taxon>Ochrophyta</taxon>
        <taxon>Bacillariophyta</taxon>
        <taxon>Coscinodiscophyceae</taxon>
        <taxon>Chaetocerotophycidae</taxon>
        <taxon>Chaetocerotales</taxon>
        <taxon>Chaetocerotaceae</taxon>
        <taxon>Chaetoceros</taxon>
    </lineage>
</organism>
<dbReference type="Proteomes" id="UP001054902">
    <property type="component" value="Unassembled WGS sequence"/>
</dbReference>
<dbReference type="GO" id="GO:0016787">
    <property type="term" value="F:hydrolase activity"/>
    <property type="evidence" value="ECO:0007669"/>
    <property type="project" value="UniProtKB-KW"/>
</dbReference>
<feature type="region of interest" description="Disordered" evidence="7">
    <location>
        <begin position="347"/>
        <end position="390"/>
    </location>
</feature>
<evidence type="ECO:0000256" key="7">
    <source>
        <dbReference type="SAM" id="MobiDB-lite"/>
    </source>
</evidence>
<dbReference type="Pfam" id="PF00022">
    <property type="entry name" value="Actin"/>
    <property type="match status" value="1"/>
</dbReference>
<evidence type="ECO:0000313" key="8">
    <source>
        <dbReference type="EMBL" id="GFH48702.1"/>
    </source>
</evidence>
<evidence type="ECO:0000256" key="1">
    <source>
        <dbReference type="ARBA" id="ARBA00006752"/>
    </source>
</evidence>
<gene>
    <name evidence="8" type="ORF">CTEN210_05178</name>
</gene>
<evidence type="ECO:0000256" key="6">
    <source>
        <dbReference type="RuleBase" id="RU000487"/>
    </source>
</evidence>
<dbReference type="InterPro" id="IPR043129">
    <property type="entry name" value="ATPase_NBD"/>
</dbReference>
<dbReference type="SUPFAM" id="SSF53067">
    <property type="entry name" value="Actin-like ATPase domain"/>
    <property type="match status" value="3"/>
</dbReference>
<dbReference type="SMART" id="SM00268">
    <property type="entry name" value="ACTIN"/>
    <property type="match status" value="1"/>
</dbReference>
<keyword evidence="3" id="KW-0378">Hydrolase</keyword>
<dbReference type="AlphaFoldDB" id="A0AAD3CMB9"/>
<dbReference type="InterPro" id="IPR004000">
    <property type="entry name" value="Actin"/>
</dbReference>
<comment type="catalytic activity">
    <reaction evidence="5">
        <text>ATP + H2O = ADP + phosphate + H(+)</text>
        <dbReference type="Rhea" id="RHEA:13065"/>
        <dbReference type="ChEBI" id="CHEBI:15377"/>
        <dbReference type="ChEBI" id="CHEBI:15378"/>
        <dbReference type="ChEBI" id="CHEBI:30616"/>
        <dbReference type="ChEBI" id="CHEBI:43474"/>
        <dbReference type="ChEBI" id="CHEBI:456216"/>
    </reaction>
</comment>
<evidence type="ECO:0000256" key="2">
    <source>
        <dbReference type="ARBA" id="ARBA00022741"/>
    </source>
</evidence>
<accession>A0AAD3CMB9</accession>
<feature type="compositionally biased region" description="Acidic residues" evidence="7">
    <location>
        <begin position="352"/>
        <end position="385"/>
    </location>
</feature>
<evidence type="ECO:0000256" key="4">
    <source>
        <dbReference type="ARBA" id="ARBA00022840"/>
    </source>
</evidence>
<comment type="similarity">
    <text evidence="1 6">Belongs to the actin family.</text>
</comment>
<reference evidence="8 9" key="1">
    <citation type="journal article" date="2021" name="Sci. Rep.">
        <title>The genome of the diatom Chaetoceros tenuissimus carries an ancient integrated fragment of an extant virus.</title>
        <authorList>
            <person name="Hongo Y."/>
            <person name="Kimura K."/>
            <person name="Takaki Y."/>
            <person name="Yoshida Y."/>
            <person name="Baba S."/>
            <person name="Kobayashi G."/>
            <person name="Nagasaki K."/>
            <person name="Hano T."/>
            <person name="Tomaru Y."/>
        </authorList>
    </citation>
    <scope>NUCLEOTIDE SEQUENCE [LARGE SCALE GENOMIC DNA]</scope>
    <source>
        <strain evidence="8 9">NIES-3715</strain>
    </source>
</reference>
<dbReference type="PANTHER" id="PTHR11937">
    <property type="entry name" value="ACTIN"/>
    <property type="match status" value="1"/>
</dbReference>
<name>A0AAD3CMB9_9STRA</name>
<evidence type="ECO:0000256" key="5">
    <source>
        <dbReference type="ARBA" id="ARBA00049360"/>
    </source>
</evidence>
<keyword evidence="4" id="KW-0067">ATP-binding</keyword>
<dbReference type="GO" id="GO:0005524">
    <property type="term" value="F:ATP binding"/>
    <property type="evidence" value="ECO:0007669"/>
    <property type="project" value="UniProtKB-KW"/>
</dbReference>
<dbReference type="FunFam" id="3.30.420.40:FF:000058">
    <property type="entry name" value="Putative actin-related protein 5"/>
    <property type="match status" value="1"/>
</dbReference>
<keyword evidence="2" id="KW-0547">Nucleotide-binding</keyword>
<dbReference type="Gene3D" id="3.30.420.40">
    <property type="match status" value="3"/>
</dbReference>
<protein>
    <recommendedName>
        <fullName evidence="10">Actin</fullName>
    </recommendedName>
</protein>
<evidence type="ECO:0000313" key="9">
    <source>
        <dbReference type="Proteomes" id="UP001054902"/>
    </source>
</evidence>
<sequence length="554" mass="62126">MYCGDETGSFIGELTSSSCRFGYGGEDCPKSVLSSFMYKDGTIPVSTNKCYYLKYLKDNKTGDKTSLQDEDIVPIFQSYPRRNTENSKITDISASTDPNDYLNNGYIENFDAWENAWHKSFQALNVNRKNKHTSGGKFVQTKRKFSSGIQSSTISSTQENESGEIIHPILAIDHGNTHLSPELFTGEKYNNAIIEKQKNTMLEILYESLSAPATFIAPSPMLASFGNGRQTSLVVDIGAGGTRVTPIVDGLILQQAQRRNGRGGDWLGAIQERVVQDIILKKTKNQGNVKAILPRYALGLSPKHLENVRTSMFHQMAIRDCMYEMKTAPHVNGVAFYRNDEWTIPFLKPKDEDDEDMQETQMEVEDDEDKNESESDDEDEEENVDYDTVSKKSYYLPDGTKISLEKTKDGKDLCRLNELLFASELPFSSKSSSETTSKARPVTHSDLPIHELIKDSLSAVADADVRKELCGNIILTGAASLVTNIEQRLSLETQYLVPGMYKCKVIASRNSVERRYASWIGASVLSSLGSFQQLWLSRREYEEYGTTLASQRFP</sequence>
<comment type="caution">
    <text evidence="8">The sequence shown here is derived from an EMBL/GenBank/DDBJ whole genome shotgun (WGS) entry which is preliminary data.</text>
</comment>
<evidence type="ECO:0008006" key="10">
    <source>
        <dbReference type="Google" id="ProtNLM"/>
    </source>
</evidence>
<keyword evidence="9" id="KW-1185">Reference proteome</keyword>
<dbReference type="EMBL" id="BLLK01000029">
    <property type="protein sequence ID" value="GFH48702.1"/>
    <property type="molecule type" value="Genomic_DNA"/>
</dbReference>
<proteinExistence type="inferred from homology"/>
<evidence type="ECO:0000256" key="3">
    <source>
        <dbReference type="ARBA" id="ARBA00022801"/>
    </source>
</evidence>